<proteinExistence type="inferred from homology"/>
<comment type="catalytic activity">
    <reaction evidence="9 10">
        <text>tRNA(Pro) + L-proline + ATP = L-prolyl-tRNA(Pro) + AMP + diphosphate</text>
        <dbReference type="Rhea" id="RHEA:14305"/>
        <dbReference type="Rhea" id="RHEA-COMP:9700"/>
        <dbReference type="Rhea" id="RHEA-COMP:9702"/>
        <dbReference type="ChEBI" id="CHEBI:30616"/>
        <dbReference type="ChEBI" id="CHEBI:33019"/>
        <dbReference type="ChEBI" id="CHEBI:60039"/>
        <dbReference type="ChEBI" id="CHEBI:78442"/>
        <dbReference type="ChEBI" id="CHEBI:78532"/>
        <dbReference type="ChEBI" id="CHEBI:456215"/>
        <dbReference type="EC" id="6.1.1.15"/>
    </reaction>
</comment>
<reference evidence="13" key="1">
    <citation type="submission" date="2018-05" db="EMBL/GenBank/DDBJ databases">
        <authorList>
            <person name="Hao L."/>
        </authorList>
    </citation>
    <scope>NUCLEOTIDE SEQUENCE [LARGE SCALE GENOMIC DNA]</scope>
</reference>
<dbReference type="CDD" id="cd00779">
    <property type="entry name" value="ProRS_core_prok"/>
    <property type="match status" value="1"/>
</dbReference>
<dbReference type="InterPro" id="IPR006195">
    <property type="entry name" value="aa-tRNA-synth_II"/>
</dbReference>
<evidence type="ECO:0000259" key="11">
    <source>
        <dbReference type="PROSITE" id="PS50862"/>
    </source>
</evidence>
<dbReference type="NCBIfam" id="NF006625">
    <property type="entry name" value="PRK09194.1"/>
    <property type="match status" value="1"/>
</dbReference>
<name>A0A2X3KX12_9BACT</name>
<dbReference type="InterPro" id="IPR044140">
    <property type="entry name" value="ProRS_anticodon_short"/>
</dbReference>
<evidence type="ECO:0000313" key="13">
    <source>
        <dbReference type="Proteomes" id="UP000249818"/>
    </source>
</evidence>
<comment type="subcellular location">
    <subcellularLocation>
        <location evidence="1 10">Cytoplasm</location>
    </subcellularLocation>
</comment>
<dbReference type="Gene3D" id="3.90.960.10">
    <property type="entry name" value="YbaK/aminoacyl-tRNA synthetase-associated domain"/>
    <property type="match status" value="1"/>
</dbReference>
<dbReference type="PRINTS" id="PR01046">
    <property type="entry name" value="TRNASYNTHPRO"/>
</dbReference>
<dbReference type="SUPFAM" id="SSF55826">
    <property type="entry name" value="YbaK/ProRS associated domain"/>
    <property type="match status" value="1"/>
</dbReference>
<organism evidence="12 13">
    <name type="scientific">Candidatus Bipolaricaulis anaerobius</name>
    <dbReference type="NCBI Taxonomy" id="2026885"/>
    <lineage>
        <taxon>Bacteria</taxon>
        <taxon>Candidatus Bipolaricaulota</taxon>
        <taxon>Candidatus Bipolaricaulia</taxon>
        <taxon>Candidatus Bipolaricaulales</taxon>
        <taxon>Candidatus Bipolaricaulaceae</taxon>
        <taxon>Candidatus Bipolaricaulis</taxon>
    </lineage>
</organism>
<sequence length="573" mass="62809">MAYVRWSHYFLPTWKEEPAEADLASHRLMLRAGLIRPLATGIYTYLPCGWRALRRVEAIVREEMDAIGGAELHMPVVHPAELWARTGRLSDFGPSLVRFQDRAGREMVLGPTHEEVVTDLARREIQSWRQLPLMLYQIQTKFRDEPRSRGGLIRAREFTMKDGYSFHEDAPDLDRYYPEVYRAYERIFRRCGLSPVPVEADPGLMGGSGSHEFMLAHDQGEDTFVRCAGCGYAANREGAVAVKEPDPDEALLPREEVATPSCTTIEAVAAFLGIPTRKTAKAVFYRAGKALVFVVIRGDLEVNEAKLARVLGTAELSPATEEDIVAAGAVPGYASPIGISGDEVVVVVDDSIPPARNLVAGANKEGFHLRNVNFPRDFQTQLVADVALARDGDPCPRCGGTLHIQHGIELGHIFKLGTKYSQSLGATFLDRDGQARPLVMGCYGIGIGRLLAAVIESHHDEEGIVWPTAVAPFHVLVAVLNPKDGNQVALATSVAAHLAEAGWDVLLDDRERSPGEKFHDAKLVGIPVLAVIGPRSLRTGEVDLERRHNGVRSPAPASPDSIQRAVQDLLRTE</sequence>
<evidence type="ECO:0000256" key="5">
    <source>
        <dbReference type="ARBA" id="ARBA00022741"/>
    </source>
</evidence>
<feature type="domain" description="Aminoacyl-transfer RNA synthetases class-II family profile" evidence="11">
    <location>
        <begin position="49"/>
        <end position="467"/>
    </location>
</feature>
<keyword evidence="6 10" id="KW-0067">ATP-binding</keyword>
<dbReference type="NCBIfam" id="TIGR00409">
    <property type="entry name" value="proS_fam_II"/>
    <property type="match status" value="1"/>
</dbReference>
<dbReference type="Pfam" id="PF03129">
    <property type="entry name" value="HGTP_anticodon"/>
    <property type="match status" value="1"/>
</dbReference>
<evidence type="ECO:0000256" key="7">
    <source>
        <dbReference type="ARBA" id="ARBA00022917"/>
    </source>
</evidence>
<dbReference type="Gene3D" id="3.40.50.800">
    <property type="entry name" value="Anticodon-binding domain"/>
    <property type="match status" value="1"/>
</dbReference>
<keyword evidence="5 10" id="KW-0547">Nucleotide-binding</keyword>
<dbReference type="GO" id="GO:0002161">
    <property type="term" value="F:aminoacyl-tRNA deacylase activity"/>
    <property type="evidence" value="ECO:0007669"/>
    <property type="project" value="InterPro"/>
</dbReference>
<evidence type="ECO:0000256" key="9">
    <source>
        <dbReference type="ARBA" id="ARBA00047671"/>
    </source>
</evidence>
<dbReference type="InterPro" id="IPR036754">
    <property type="entry name" value="YbaK/aa-tRNA-synt-asso_dom_sf"/>
</dbReference>
<keyword evidence="3 10" id="KW-0963">Cytoplasm</keyword>
<dbReference type="CDD" id="cd00861">
    <property type="entry name" value="ProRS_anticodon_short"/>
    <property type="match status" value="1"/>
</dbReference>
<evidence type="ECO:0000256" key="1">
    <source>
        <dbReference type="ARBA" id="ARBA00004496"/>
    </source>
</evidence>
<dbReference type="HAMAP" id="MF_01569">
    <property type="entry name" value="Pro_tRNA_synth_type1"/>
    <property type="match status" value="1"/>
</dbReference>
<evidence type="ECO:0000256" key="2">
    <source>
        <dbReference type="ARBA" id="ARBA00011738"/>
    </source>
</evidence>
<evidence type="ECO:0000256" key="8">
    <source>
        <dbReference type="ARBA" id="ARBA00023146"/>
    </source>
</evidence>
<dbReference type="KEGG" id="bana:BARAN1_1104"/>
<dbReference type="CDD" id="cd04334">
    <property type="entry name" value="ProRS-INS"/>
    <property type="match status" value="1"/>
</dbReference>
<dbReference type="InterPro" id="IPR045864">
    <property type="entry name" value="aa-tRNA-synth_II/BPL/LPL"/>
</dbReference>
<dbReference type="InterPro" id="IPR004500">
    <property type="entry name" value="Pro-tRNA-synth_IIa_bac-type"/>
</dbReference>
<keyword evidence="4 10" id="KW-0436">Ligase</keyword>
<comment type="domain">
    <text evidence="10">Consists of three domains: the N-terminal catalytic domain, the editing domain and the C-terminal anticodon-binding domain.</text>
</comment>
<dbReference type="PROSITE" id="PS50862">
    <property type="entry name" value="AA_TRNA_LIGASE_II"/>
    <property type="match status" value="1"/>
</dbReference>
<dbReference type="InterPro" id="IPR007214">
    <property type="entry name" value="YbaK/aa-tRNA-synth-assoc-dom"/>
</dbReference>
<comment type="subunit">
    <text evidence="2 10">Homodimer.</text>
</comment>
<dbReference type="SUPFAM" id="SSF55681">
    <property type="entry name" value="Class II aaRS and biotin synthetases"/>
    <property type="match status" value="1"/>
</dbReference>
<dbReference type="PANTHER" id="PTHR42753">
    <property type="entry name" value="MITOCHONDRIAL RIBOSOME PROTEIN L39/PROLYL-TRNA LIGASE FAMILY MEMBER"/>
    <property type="match status" value="1"/>
</dbReference>
<dbReference type="Pfam" id="PF04073">
    <property type="entry name" value="tRNA_edit"/>
    <property type="match status" value="1"/>
</dbReference>
<dbReference type="InterPro" id="IPR004154">
    <property type="entry name" value="Anticodon-bd"/>
</dbReference>
<dbReference type="PANTHER" id="PTHR42753:SF2">
    <property type="entry name" value="PROLINE--TRNA LIGASE"/>
    <property type="match status" value="1"/>
</dbReference>
<comment type="similarity">
    <text evidence="10">Belongs to the class-II aminoacyl-tRNA synthetase family. ProS type 1 subfamily.</text>
</comment>
<dbReference type="RefSeq" id="WP_157959502.1">
    <property type="nucleotide sequence ID" value="NZ_LS483254.1"/>
</dbReference>
<gene>
    <name evidence="10 12" type="primary">proS</name>
    <name evidence="12" type="ORF">BARAN1_1104</name>
</gene>
<evidence type="ECO:0000256" key="6">
    <source>
        <dbReference type="ARBA" id="ARBA00022840"/>
    </source>
</evidence>
<dbReference type="InterPro" id="IPR023717">
    <property type="entry name" value="Pro-tRNA-Synthase_IIa_type1"/>
</dbReference>
<dbReference type="InterPro" id="IPR002314">
    <property type="entry name" value="aa-tRNA-synt_IIb"/>
</dbReference>
<evidence type="ECO:0000256" key="10">
    <source>
        <dbReference type="HAMAP-Rule" id="MF_01569"/>
    </source>
</evidence>
<dbReference type="EC" id="6.1.1.15" evidence="10"/>
<dbReference type="OrthoDB" id="9809052at2"/>
<keyword evidence="7 10" id="KW-0648">Protein biosynthesis</keyword>
<dbReference type="Proteomes" id="UP000249818">
    <property type="component" value="Chromosome BARAN1"/>
</dbReference>
<dbReference type="AlphaFoldDB" id="A0A2X3KX12"/>
<protein>
    <recommendedName>
        <fullName evidence="10">Proline--tRNA ligase</fullName>
        <ecNumber evidence="10">6.1.1.15</ecNumber>
    </recommendedName>
    <alternativeName>
        <fullName evidence="10">Prolyl-tRNA synthetase</fullName>
        <shortName evidence="10">ProRS</shortName>
    </alternativeName>
</protein>
<evidence type="ECO:0000256" key="3">
    <source>
        <dbReference type="ARBA" id="ARBA00022490"/>
    </source>
</evidence>
<evidence type="ECO:0000256" key="4">
    <source>
        <dbReference type="ARBA" id="ARBA00022598"/>
    </source>
</evidence>
<dbReference type="InterPro" id="IPR036621">
    <property type="entry name" value="Anticodon-bd_dom_sf"/>
</dbReference>
<comment type="function">
    <text evidence="10">Catalyzes the attachment of proline to tRNA(Pro) in a two-step reaction: proline is first activated by ATP to form Pro-AMP and then transferred to the acceptor end of tRNA(Pro). As ProRS can inadvertently accommodate and process non-cognate amino acids such as alanine and cysteine, to avoid such errors it has two additional distinct editing activities against alanine. One activity is designated as 'pretransfer' editing and involves the tRNA(Pro)-independent hydrolysis of activated Ala-AMP. The other activity is designated 'posttransfer' editing and involves deacylation of mischarged Ala-tRNA(Pro). The misacylated Cys-tRNA(Pro) is not edited by ProRS.</text>
</comment>
<dbReference type="InterPro" id="IPR002316">
    <property type="entry name" value="Pro-tRNA-ligase_IIa"/>
</dbReference>
<evidence type="ECO:0000313" key="12">
    <source>
        <dbReference type="EMBL" id="SQD93128.1"/>
    </source>
</evidence>
<dbReference type="InterPro" id="IPR033730">
    <property type="entry name" value="ProRS_core_prok"/>
</dbReference>
<dbReference type="GO" id="GO:0005829">
    <property type="term" value="C:cytosol"/>
    <property type="evidence" value="ECO:0007669"/>
    <property type="project" value="TreeGrafter"/>
</dbReference>
<dbReference type="GO" id="GO:0004827">
    <property type="term" value="F:proline-tRNA ligase activity"/>
    <property type="evidence" value="ECO:0007669"/>
    <property type="project" value="UniProtKB-UniRule"/>
</dbReference>
<dbReference type="Gene3D" id="3.30.930.10">
    <property type="entry name" value="Bira Bifunctional Protein, Domain 2"/>
    <property type="match status" value="2"/>
</dbReference>
<dbReference type="GO" id="GO:0006433">
    <property type="term" value="P:prolyl-tRNA aminoacylation"/>
    <property type="evidence" value="ECO:0007669"/>
    <property type="project" value="UniProtKB-UniRule"/>
</dbReference>
<dbReference type="Pfam" id="PF00587">
    <property type="entry name" value="tRNA-synt_2b"/>
    <property type="match status" value="1"/>
</dbReference>
<keyword evidence="8 10" id="KW-0030">Aminoacyl-tRNA synthetase</keyword>
<dbReference type="SUPFAM" id="SSF52954">
    <property type="entry name" value="Class II aaRS ABD-related"/>
    <property type="match status" value="1"/>
</dbReference>
<dbReference type="EMBL" id="LS483254">
    <property type="protein sequence ID" value="SQD93128.1"/>
    <property type="molecule type" value="Genomic_DNA"/>
</dbReference>
<keyword evidence="13" id="KW-1185">Reference proteome</keyword>
<dbReference type="GO" id="GO:0005524">
    <property type="term" value="F:ATP binding"/>
    <property type="evidence" value="ECO:0007669"/>
    <property type="project" value="UniProtKB-UniRule"/>
</dbReference>
<accession>A0A2X3KX12</accession>
<dbReference type="InterPro" id="IPR050062">
    <property type="entry name" value="Pro-tRNA_synthetase"/>
</dbReference>